<feature type="domain" description="Reverse transcriptase Ty1/copia-type" evidence="1">
    <location>
        <begin position="11"/>
        <end position="184"/>
    </location>
</feature>
<dbReference type="SUPFAM" id="SSF56672">
    <property type="entry name" value="DNA/RNA polymerases"/>
    <property type="match status" value="1"/>
</dbReference>
<dbReference type="InterPro" id="IPR043502">
    <property type="entry name" value="DNA/RNA_pol_sf"/>
</dbReference>
<dbReference type="PANTHER" id="PTHR11439">
    <property type="entry name" value="GAG-POL-RELATED RETROTRANSPOSON"/>
    <property type="match status" value="1"/>
</dbReference>
<evidence type="ECO:0000259" key="1">
    <source>
        <dbReference type="Pfam" id="PF07727"/>
    </source>
</evidence>
<dbReference type="EMBL" id="QGNW01000015">
    <property type="protein sequence ID" value="RVX16413.1"/>
    <property type="molecule type" value="Genomic_DNA"/>
</dbReference>
<proteinExistence type="predicted"/>
<name>A0A438K5E0_VITVI</name>
<dbReference type="Proteomes" id="UP000288805">
    <property type="component" value="Unassembled WGS sequence"/>
</dbReference>
<dbReference type="InterPro" id="IPR013103">
    <property type="entry name" value="RVT_2"/>
</dbReference>
<protein>
    <submittedName>
        <fullName evidence="2">Retrovirus-related Pol polyprotein from transposon RE2</fullName>
    </submittedName>
</protein>
<gene>
    <name evidence="2" type="primary">RE2_1072</name>
    <name evidence="2" type="ORF">CK203_006096</name>
</gene>
<dbReference type="PANTHER" id="PTHR11439:SF463">
    <property type="entry name" value="REVERSE TRANSCRIPTASE TY1_COPIA-TYPE DOMAIN-CONTAINING PROTEIN"/>
    <property type="match status" value="1"/>
</dbReference>
<dbReference type="Pfam" id="PF07727">
    <property type="entry name" value="RVT_2"/>
    <property type="match status" value="1"/>
</dbReference>
<dbReference type="CDD" id="cd09272">
    <property type="entry name" value="RNase_HI_RT_Ty1"/>
    <property type="match status" value="1"/>
</dbReference>
<organism evidence="2 3">
    <name type="scientific">Vitis vinifera</name>
    <name type="common">Grape</name>
    <dbReference type="NCBI Taxonomy" id="29760"/>
    <lineage>
        <taxon>Eukaryota</taxon>
        <taxon>Viridiplantae</taxon>
        <taxon>Streptophyta</taxon>
        <taxon>Embryophyta</taxon>
        <taxon>Tracheophyta</taxon>
        <taxon>Spermatophyta</taxon>
        <taxon>Magnoliopsida</taxon>
        <taxon>eudicotyledons</taxon>
        <taxon>Gunneridae</taxon>
        <taxon>Pentapetalae</taxon>
        <taxon>rosids</taxon>
        <taxon>Vitales</taxon>
        <taxon>Vitaceae</taxon>
        <taxon>Viteae</taxon>
        <taxon>Vitis</taxon>
    </lineage>
</organism>
<evidence type="ECO:0000313" key="2">
    <source>
        <dbReference type="EMBL" id="RVX16413.1"/>
    </source>
</evidence>
<accession>A0A438K5E0</accession>
<sequence>MFEEYDALVKNGTWALVPPNSSQYLVGCKWIFRTKRKSDGSIDRFKARLVAKGFHQHPRIDYHDTISPIVKPTTVRIILSIVVNHGWSLRQLDVNNVFLQGHLSENVYMLQPPGFVDNDNPSYVCKLNKTIYGLKQAPRAWYHELRNFLLQFGFQNSYVDTLLFVFHADGHTMYLLVYVDDSILIVVPNKHGLLLSQRRYILDLLTQTKMQDAKTIPTPIPTSPTLMLNSDITFAVNKLSQYMHCPTTAHWFFVKRLLRYLVGTVDDGLQLYKDSTLNLHAFSDTSLSLQAFSDVDWAGDKDIFCSIDVYVVYLDINPIFWSSKKQRTVARSSTEVEYRSVANTVAELNFICYLLTDLGISLPSCPVIYYDNIGATQLCSNPIFHSRIKHVAIDFHFITDQVQNGALRVAHVSSKDQLADALTKPLPRQHFLQLKHKIGLLSQAPS</sequence>
<comment type="caution">
    <text evidence="2">The sequence shown here is derived from an EMBL/GenBank/DDBJ whole genome shotgun (WGS) entry which is preliminary data.</text>
</comment>
<evidence type="ECO:0000313" key="3">
    <source>
        <dbReference type="Proteomes" id="UP000288805"/>
    </source>
</evidence>
<dbReference type="AlphaFoldDB" id="A0A438K5E0"/>
<reference evidence="2 3" key="1">
    <citation type="journal article" date="2018" name="PLoS Genet.">
        <title>Population sequencing reveals clonal diversity and ancestral inbreeding in the grapevine cultivar Chardonnay.</title>
        <authorList>
            <person name="Roach M.J."/>
            <person name="Johnson D.L."/>
            <person name="Bohlmann J."/>
            <person name="van Vuuren H.J."/>
            <person name="Jones S.J."/>
            <person name="Pretorius I.S."/>
            <person name="Schmidt S.A."/>
            <person name="Borneman A.R."/>
        </authorList>
    </citation>
    <scope>NUCLEOTIDE SEQUENCE [LARGE SCALE GENOMIC DNA]</scope>
    <source>
        <strain evidence="3">cv. Chardonnay</strain>
        <tissue evidence="2">Leaf</tissue>
    </source>
</reference>